<evidence type="ECO:0000313" key="3">
    <source>
        <dbReference type="Proteomes" id="UP000800984"/>
    </source>
</evidence>
<dbReference type="RefSeq" id="WP_166077970.1">
    <property type="nucleotide sequence ID" value="NZ_JAAJBT010000008.1"/>
</dbReference>
<gene>
    <name evidence="1" type="ORF">G4D72_12025</name>
    <name evidence="2" type="ORF">G4D72_12040</name>
</gene>
<reference evidence="2 3" key="1">
    <citation type="submission" date="2020-02" db="EMBL/GenBank/DDBJ databases">
        <authorList>
            <person name="Chen W.-M."/>
        </authorList>
    </citation>
    <scope>NUCLEOTIDE SEQUENCE [LARGE SCALE GENOMIC DNA]</scope>
    <source>
        <strain evidence="2 3">KDG-16</strain>
    </source>
</reference>
<dbReference type="Proteomes" id="UP000800984">
    <property type="component" value="Unassembled WGS sequence"/>
</dbReference>
<protein>
    <submittedName>
        <fullName evidence="2">Uncharacterized protein</fullName>
    </submittedName>
</protein>
<comment type="caution">
    <text evidence="2">The sequence shown here is derived from an EMBL/GenBank/DDBJ whole genome shotgun (WGS) entry which is preliminary data.</text>
</comment>
<organism evidence="2 3">
    <name type="scientific">Flavobacterium difficile</name>
    <dbReference type="NCBI Taxonomy" id="2709659"/>
    <lineage>
        <taxon>Bacteria</taxon>
        <taxon>Pseudomonadati</taxon>
        <taxon>Bacteroidota</taxon>
        <taxon>Flavobacteriia</taxon>
        <taxon>Flavobacteriales</taxon>
        <taxon>Flavobacteriaceae</taxon>
        <taxon>Flavobacterium</taxon>
    </lineage>
</organism>
<evidence type="ECO:0000313" key="2">
    <source>
        <dbReference type="EMBL" id="NHM02837.1"/>
    </source>
</evidence>
<accession>A0ABX0I8A2</accession>
<dbReference type="EMBL" id="JAAJBT010000008">
    <property type="protein sequence ID" value="NHM02837.1"/>
    <property type="molecule type" value="Genomic_DNA"/>
</dbReference>
<keyword evidence="3" id="KW-1185">Reference proteome</keyword>
<evidence type="ECO:0000313" key="1">
    <source>
        <dbReference type="EMBL" id="NHM02834.1"/>
    </source>
</evidence>
<dbReference type="EMBL" id="JAAJBT010000008">
    <property type="protein sequence ID" value="NHM02834.1"/>
    <property type="molecule type" value="Genomic_DNA"/>
</dbReference>
<proteinExistence type="predicted"/>
<sequence length="118" mass="14556">MDNTRIINATVRFKDKLRIEIEKDLSHSNEMKGWLWKTLIMSEIAHRSFDLEIQIESFEKVYFNNYVAIARHFRDWNMDWIADNYFEITNYIGKYYWPDDMKEDFDCNYEPFKLFSLE</sequence>
<name>A0ABX0I8A2_9FLAO</name>